<keyword evidence="3" id="KW-0010">Activator</keyword>
<evidence type="ECO:0000256" key="1">
    <source>
        <dbReference type="ARBA" id="ARBA00023015"/>
    </source>
</evidence>
<dbReference type="PRINTS" id="PR00033">
    <property type="entry name" value="HTHASNC"/>
</dbReference>
<dbReference type="InterPro" id="IPR036388">
    <property type="entry name" value="WH-like_DNA-bd_sf"/>
</dbReference>
<feature type="domain" description="HTH asnC-type" evidence="5">
    <location>
        <begin position="3"/>
        <end position="64"/>
    </location>
</feature>
<dbReference type="InterPro" id="IPR019885">
    <property type="entry name" value="Tscrpt_reg_HTH_AsnC-type_CS"/>
</dbReference>
<organism evidence="6 7">
    <name type="scientific">Amantichitinum ursilacus</name>
    <dbReference type="NCBI Taxonomy" id="857265"/>
    <lineage>
        <taxon>Bacteria</taxon>
        <taxon>Pseudomonadati</taxon>
        <taxon>Pseudomonadota</taxon>
        <taxon>Betaproteobacteria</taxon>
        <taxon>Neisseriales</taxon>
        <taxon>Chitinibacteraceae</taxon>
        <taxon>Amantichitinum</taxon>
    </lineage>
</organism>
<evidence type="ECO:0000256" key="4">
    <source>
        <dbReference type="ARBA" id="ARBA00023163"/>
    </source>
</evidence>
<dbReference type="OrthoDB" id="8526125at2"/>
<dbReference type="Pfam" id="PF01037">
    <property type="entry name" value="AsnC_trans_reg"/>
    <property type="match status" value="1"/>
</dbReference>
<evidence type="ECO:0000256" key="3">
    <source>
        <dbReference type="ARBA" id="ARBA00023159"/>
    </source>
</evidence>
<dbReference type="Gene3D" id="1.10.10.10">
    <property type="entry name" value="Winged helix-like DNA-binding domain superfamily/Winged helix DNA-binding domain"/>
    <property type="match status" value="1"/>
</dbReference>
<dbReference type="GO" id="GO:0043565">
    <property type="term" value="F:sequence-specific DNA binding"/>
    <property type="evidence" value="ECO:0007669"/>
    <property type="project" value="InterPro"/>
</dbReference>
<dbReference type="Gene3D" id="3.30.70.920">
    <property type="match status" value="1"/>
</dbReference>
<sequence length="169" mass="18555">MKLDQIDLAILEALQQNGRMTNVALARHVGLSTTPCLERVRSLEQAGVIKHYNALLSADKVGLGLLVFIEVSLERTSESVFEAFRDAVQGIPEIQECFMVAGGFDYLLKIRVPDMASYRSFLGKVLSNIPGIRVTHSYTVMEEVKESASLSLSHLQNNGAPHGADRIAE</sequence>
<dbReference type="SUPFAM" id="SSF54909">
    <property type="entry name" value="Dimeric alpha+beta barrel"/>
    <property type="match status" value="1"/>
</dbReference>
<dbReference type="InterPro" id="IPR011008">
    <property type="entry name" value="Dimeric_a/b-barrel"/>
</dbReference>
<dbReference type="PANTHER" id="PTHR30154:SF0">
    <property type="entry name" value="LEUCINE-RESPONSIVE REGULATORY PROTEIN"/>
    <property type="match status" value="1"/>
</dbReference>
<proteinExistence type="predicted"/>
<dbReference type="GO" id="GO:0006355">
    <property type="term" value="P:regulation of DNA-templated transcription"/>
    <property type="evidence" value="ECO:0007669"/>
    <property type="project" value="UniProtKB-ARBA"/>
</dbReference>
<accession>A0A0N0GMR4</accession>
<keyword evidence="1" id="KW-0805">Transcription regulation</keyword>
<dbReference type="AlphaFoldDB" id="A0A0N0GMR4"/>
<dbReference type="PROSITE" id="PS50956">
    <property type="entry name" value="HTH_ASNC_2"/>
    <property type="match status" value="1"/>
</dbReference>
<dbReference type="InterPro" id="IPR019888">
    <property type="entry name" value="Tscrpt_reg_AsnC-like"/>
</dbReference>
<evidence type="ECO:0000259" key="5">
    <source>
        <dbReference type="PROSITE" id="PS50956"/>
    </source>
</evidence>
<dbReference type="SMART" id="SM00344">
    <property type="entry name" value="HTH_ASNC"/>
    <property type="match status" value="1"/>
</dbReference>
<keyword evidence="2" id="KW-0238">DNA-binding</keyword>
<keyword evidence="4" id="KW-0804">Transcription</keyword>
<dbReference type="InterPro" id="IPR000485">
    <property type="entry name" value="AsnC-type_HTH_dom"/>
</dbReference>
<dbReference type="GO" id="GO:0043200">
    <property type="term" value="P:response to amino acid"/>
    <property type="evidence" value="ECO:0007669"/>
    <property type="project" value="TreeGrafter"/>
</dbReference>
<dbReference type="SUPFAM" id="SSF46785">
    <property type="entry name" value="Winged helix' DNA-binding domain"/>
    <property type="match status" value="1"/>
</dbReference>
<name>A0A0N0GMR4_9NEIS</name>
<dbReference type="PROSITE" id="PS00519">
    <property type="entry name" value="HTH_ASNC_1"/>
    <property type="match status" value="1"/>
</dbReference>
<evidence type="ECO:0000313" key="6">
    <source>
        <dbReference type="EMBL" id="KPC51901.1"/>
    </source>
</evidence>
<dbReference type="CDD" id="cd00090">
    <property type="entry name" value="HTH_ARSR"/>
    <property type="match status" value="1"/>
</dbReference>
<evidence type="ECO:0000256" key="2">
    <source>
        <dbReference type="ARBA" id="ARBA00023125"/>
    </source>
</evidence>
<dbReference type="Proteomes" id="UP000037939">
    <property type="component" value="Unassembled WGS sequence"/>
</dbReference>
<dbReference type="PATRIC" id="fig|857265.3.peg.3085"/>
<dbReference type="STRING" id="857265.WG78_15000"/>
<dbReference type="PANTHER" id="PTHR30154">
    <property type="entry name" value="LEUCINE-RESPONSIVE REGULATORY PROTEIN"/>
    <property type="match status" value="1"/>
</dbReference>
<dbReference type="RefSeq" id="WP_053938639.1">
    <property type="nucleotide sequence ID" value="NZ_LAQT01000012.1"/>
</dbReference>
<dbReference type="InterPro" id="IPR011991">
    <property type="entry name" value="ArsR-like_HTH"/>
</dbReference>
<protein>
    <submittedName>
        <fullName evidence="6">Leucine-responsive regulatory protein</fullName>
    </submittedName>
</protein>
<reference evidence="6 7" key="1">
    <citation type="submission" date="2015-07" db="EMBL/GenBank/DDBJ databases">
        <title>Draft genome sequence of the Amantichitinum ursilacus IGB-41, a new chitin-degrading bacterium.</title>
        <authorList>
            <person name="Kirstahler P."/>
            <person name="Guenther M."/>
            <person name="Grumaz C."/>
            <person name="Rupp S."/>
            <person name="Zibek S."/>
            <person name="Sohn K."/>
        </authorList>
    </citation>
    <scope>NUCLEOTIDE SEQUENCE [LARGE SCALE GENOMIC DNA]</scope>
    <source>
        <strain evidence="6 7">IGB-41</strain>
    </source>
</reference>
<dbReference type="EMBL" id="LAQT01000012">
    <property type="protein sequence ID" value="KPC51901.1"/>
    <property type="molecule type" value="Genomic_DNA"/>
</dbReference>
<dbReference type="InterPro" id="IPR036390">
    <property type="entry name" value="WH_DNA-bd_sf"/>
</dbReference>
<dbReference type="Pfam" id="PF13412">
    <property type="entry name" value="HTH_24"/>
    <property type="match status" value="1"/>
</dbReference>
<gene>
    <name evidence="6" type="primary">lrp_1</name>
    <name evidence="6" type="ORF">WG78_15000</name>
</gene>
<dbReference type="InterPro" id="IPR019887">
    <property type="entry name" value="Tscrpt_reg_AsnC/Lrp_C"/>
</dbReference>
<evidence type="ECO:0000313" key="7">
    <source>
        <dbReference type="Proteomes" id="UP000037939"/>
    </source>
</evidence>
<keyword evidence="7" id="KW-1185">Reference proteome</keyword>
<dbReference type="GO" id="GO:0005829">
    <property type="term" value="C:cytosol"/>
    <property type="evidence" value="ECO:0007669"/>
    <property type="project" value="TreeGrafter"/>
</dbReference>
<comment type="caution">
    <text evidence="6">The sequence shown here is derived from an EMBL/GenBank/DDBJ whole genome shotgun (WGS) entry which is preliminary data.</text>
</comment>